<dbReference type="Proteomes" id="UP000814176">
    <property type="component" value="Unassembled WGS sequence"/>
</dbReference>
<evidence type="ECO:0000313" key="2">
    <source>
        <dbReference type="Proteomes" id="UP000814176"/>
    </source>
</evidence>
<reference evidence="1 2" key="1">
    <citation type="journal article" date="2021" name="Environ. Microbiol.">
        <title>Gene family expansions and transcriptome signatures uncover fungal adaptations to wood decay.</title>
        <authorList>
            <person name="Hage H."/>
            <person name="Miyauchi S."/>
            <person name="Viragh M."/>
            <person name="Drula E."/>
            <person name="Min B."/>
            <person name="Chaduli D."/>
            <person name="Navarro D."/>
            <person name="Favel A."/>
            <person name="Norest M."/>
            <person name="Lesage-Meessen L."/>
            <person name="Balint B."/>
            <person name="Merenyi Z."/>
            <person name="de Eugenio L."/>
            <person name="Morin E."/>
            <person name="Martinez A.T."/>
            <person name="Baldrian P."/>
            <person name="Stursova M."/>
            <person name="Martinez M.J."/>
            <person name="Novotny C."/>
            <person name="Magnuson J.K."/>
            <person name="Spatafora J.W."/>
            <person name="Maurice S."/>
            <person name="Pangilinan J."/>
            <person name="Andreopoulos W."/>
            <person name="LaButti K."/>
            <person name="Hundley H."/>
            <person name="Na H."/>
            <person name="Kuo A."/>
            <person name="Barry K."/>
            <person name="Lipzen A."/>
            <person name="Henrissat B."/>
            <person name="Riley R."/>
            <person name="Ahrendt S."/>
            <person name="Nagy L.G."/>
            <person name="Grigoriev I.V."/>
            <person name="Martin F."/>
            <person name="Rosso M.N."/>
        </authorList>
    </citation>
    <scope>NUCLEOTIDE SEQUENCE [LARGE SCALE GENOMIC DNA]</scope>
    <source>
        <strain evidence="1 2">CIRM-BRFM 1785</strain>
    </source>
</reference>
<sequence length="406" mass="46723">MRHVTIYNDLTRLETNLANDPQTSGEISAALRAMQIVPKDVPLHFICESKTLRVVLVDELERWEDTDWRGISNRDAWKALTNALRQRCAVTTFRKAKSKAEKQLLVDGRSTARQLARLNTFLTVIPQSAQCFDLSGVKMKCLTQRLAYRMIRLRNHTVRASTERSLSSIIPEIQGQNGKDASAEELWISLKSKDIRKTISDYMWKCVHNAHRVGSFWENIPGLEDRAKCSYCGATESMKHILIDCQAPGRDIVWDLAGSLWKTKQAEWTRPSYEEILGVGLREWRTTKNKRRPSAERLWRILISESTYLIWCLRCERAIGHEPDPGWTHSEKEIAARWTTSLNRRLHLDMTMTHHRFGRQALKKDLVLGTWRGTIFDELALPDDWTRTDKVLVGIAPFVSDARGEG</sequence>
<evidence type="ECO:0008006" key="3">
    <source>
        <dbReference type="Google" id="ProtNLM"/>
    </source>
</evidence>
<dbReference type="Gene3D" id="3.30.420.10">
    <property type="entry name" value="Ribonuclease H-like superfamily/Ribonuclease H"/>
    <property type="match status" value="1"/>
</dbReference>
<dbReference type="RefSeq" id="XP_047774204.1">
    <property type="nucleotide sequence ID" value="XM_047921082.1"/>
</dbReference>
<organism evidence="1 2">
    <name type="scientific">Rhodofomes roseus</name>
    <dbReference type="NCBI Taxonomy" id="34475"/>
    <lineage>
        <taxon>Eukaryota</taxon>
        <taxon>Fungi</taxon>
        <taxon>Dikarya</taxon>
        <taxon>Basidiomycota</taxon>
        <taxon>Agaricomycotina</taxon>
        <taxon>Agaricomycetes</taxon>
        <taxon>Polyporales</taxon>
        <taxon>Rhodofomes</taxon>
    </lineage>
</organism>
<comment type="caution">
    <text evidence="1">The sequence shown here is derived from an EMBL/GenBank/DDBJ whole genome shotgun (WGS) entry which is preliminary data.</text>
</comment>
<accession>A0ABQ8K2M1</accession>
<protein>
    <recommendedName>
        <fullName evidence="3">Reverse transcriptase zinc-binding domain-containing protein</fullName>
    </recommendedName>
</protein>
<evidence type="ECO:0000313" key="1">
    <source>
        <dbReference type="EMBL" id="KAH9830957.1"/>
    </source>
</evidence>
<dbReference type="InterPro" id="IPR036397">
    <property type="entry name" value="RNaseH_sf"/>
</dbReference>
<dbReference type="GeneID" id="72001814"/>
<keyword evidence="2" id="KW-1185">Reference proteome</keyword>
<dbReference type="EMBL" id="JADCUA010000028">
    <property type="protein sequence ID" value="KAH9830957.1"/>
    <property type="molecule type" value="Genomic_DNA"/>
</dbReference>
<gene>
    <name evidence="1" type="ORF">C8Q71DRAFT_716116</name>
</gene>
<name>A0ABQ8K2M1_9APHY</name>
<proteinExistence type="predicted"/>